<dbReference type="SUPFAM" id="SSF49493">
    <property type="entry name" value="HSP40/DnaJ peptide-binding domain"/>
    <property type="match status" value="2"/>
</dbReference>
<proteinExistence type="predicted"/>
<dbReference type="InterPro" id="IPR036869">
    <property type="entry name" value="J_dom_sf"/>
</dbReference>
<dbReference type="EMBL" id="CAESAJ010000006">
    <property type="protein sequence ID" value="CAB4330457.1"/>
    <property type="molecule type" value="Genomic_DNA"/>
</dbReference>
<dbReference type="SUPFAM" id="SSF46565">
    <property type="entry name" value="Chaperone J-domain"/>
    <property type="match status" value="1"/>
</dbReference>
<accession>A0A6J5YNI2</accession>
<evidence type="ECO:0000313" key="3">
    <source>
        <dbReference type="EMBL" id="CAB4330457.1"/>
    </source>
</evidence>
<dbReference type="Gene3D" id="2.60.260.20">
    <property type="entry name" value="Urease metallochaperone UreE, N-terminal domain"/>
    <property type="match status" value="2"/>
</dbReference>
<dbReference type="CDD" id="cd10747">
    <property type="entry name" value="DnaJ_C"/>
    <property type="match status" value="1"/>
</dbReference>
<feature type="domain" description="J" evidence="2">
    <location>
        <begin position="5"/>
        <end position="70"/>
    </location>
</feature>
<dbReference type="SMART" id="SM00271">
    <property type="entry name" value="DnaJ"/>
    <property type="match status" value="1"/>
</dbReference>
<dbReference type="Pfam" id="PF00226">
    <property type="entry name" value="DnaJ"/>
    <property type="match status" value="1"/>
</dbReference>
<evidence type="ECO:0000259" key="2">
    <source>
        <dbReference type="PROSITE" id="PS50076"/>
    </source>
</evidence>
<evidence type="ECO:0000256" key="1">
    <source>
        <dbReference type="ARBA" id="ARBA00023016"/>
    </source>
</evidence>
<dbReference type="PRINTS" id="PR00625">
    <property type="entry name" value="JDOMAIN"/>
</dbReference>
<dbReference type="InterPro" id="IPR002939">
    <property type="entry name" value="DnaJ_C"/>
</dbReference>
<dbReference type="InterPro" id="IPR001623">
    <property type="entry name" value="DnaJ_domain"/>
</dbReference>
<dbReference type="Pfam" id="PF01556">
    <property type="entry name" value="DnaJ_C"/>
    <property type="match status" value="1"/>
</dbReference>
<dbReference type="GO" id="GO:0051082">
    <property type="term" value="F:unfolded protein binding"/>
    <property type="evidence" value="ECO:0007669"/>
    <property type="project" value="InterPro"/>
</dbReference>
<dbReference type="GO" id="GO:0005737">
    <property type="term" value="C:cytoplasm"/>
    <property type="evidence" value="ECO:0007669"/>
    <property type="project" value="TreeGrafter"/>
</dbReference>
<dbReference type="GO" id="GO:0042026">
    <property type="term" value="P:protein refolding"/>
    <property type="evidence" value="ECO:0007669"/>
    <property type="project" value="TreeGrafter"/>
</dbReference>
<sequence length="311" mass="33045">MSEKDLYKVLGVSKDADQGAIKKAYRALAKDLHPDKNPNDKNIESRFKEVSAAYDVLGDAKRRAEYDEMSRLGAFGGAGTFRPGPGSGSMNVEDLFGSGRMGDINDLLGGLFSGGDSLRGPRKGQDYETSVTISFEDSIRGVQVSLRIESGTTQARIPAGVREGQRIRLKGKGGSGANGGQSGDLFVTINVSPHAIFGRDGQNLTINVPVRFDEAALGADISVPVFDGAPVTIRIPPGTKAGAKLRARGKGIASASGATGDLLVTIEIYVPSELNDRARFALNEFRIETADFDPRAELMRKAGQMAPQGEK</sequence>
<dbReference type="CDD" id="cd06257">
    <property type="entry name" value="DnaJ"/>
    <property type="match status" value="1"/>
</dbReference>
<gene>
    <name evidence="3" type="ORF">UFOPK3770_00124</name>
</gene>
<reference evidence="3" key="1">
    <citation type="submission" date="2020-05" db="EMBL/GenBank/DDBJ databases">
        <authorList>
            <person name="Chiriac C."/>
            <person name="Salcher M."/>
            <person name="Ghai R."/>
            <person name="Kavagutti S V."/>
        </authorList>
    </citation>
    <scope>NUCLEOTIDE SEQUENCE</scope>
</reference>
<keyword evidence="1" id="KW-0346">Stress response</keyword>
<dbReference type="PANTHER" id="PTHR43096">
    <property type="entry name" value="DNAJ HOMOLOG 1, MITOCHONDRIAL-RELATED"/>
    <property type="match status" value="1"/>
</dbReference>
<dbReference type="FunFam" id="2.60.260.20:FF:000013">
    <property type="entry name" value="DnaJ subfamily B member 11"/>
    <property type="match status" value="1"/>
</dbReference>
<dbReference type="InterPro" id="IPR008971">
    <property type="entry name" value="HSP40/DnaJ_pept-bd"/>
</dbReference>
<dbReference type="AlphaFoldDB" id="A0A6J5YNI2"/>
<name>A0A6J5YNI2_9ZZZZ</name>
<protein>
    <submittedName>
        <fullName evidence="3">Unannotated protein</fullName>
    </submittedName>
</protein>
<dbReference type="PANTHER" id="PTHR43096:SF54">
    <property type="entry name" value="CHAPERONE PROTEIN DNAJ 1"/>
    <property type="match status" value="1"/>
</dbReference>
<dbReference type="Gene3D" id="1.10.287.110">
    <property type="entry name" value="DnaJ domain"/>
    <property type="match status" value="1"/>
</dbReference>
<organism evidence="3">
    <name type="scientific">freshwater metagenome</name>
    <dbReference type="NCBI Taxonomy" id="449393"/>
    <lineage>
        <taxon>unclassified sequences</taxon>
        <taxon>metagenomes</taxon>
        <taxon>ecological metagenomes</taxon>
    </lineage>
</organism>
<dbReference type="PROSITE" id="PS00636">
    <property type="entry name" value="DNAJ_1"/>
    <property type="match status" value="1"/>
</dbReference>
<dbReference type="PROSITE" id="PS50076">
    <property type="entry name" value="DNAJ_2"/>
    <property type="match status" value="1"/>
</dbReference>
<dbReference type="InterPro" id="IPR018253">
    <property type="entry name" value="DnaJ_domain_CS"/>
</dbReference>